<accession>A0A131YGG6</accession>
<protein>
    <recommendedName>
        <fullName evidence="3">Secreted protein</fullName>
    </recommendedName>
</protein>
<proteinExistence type="predicted"/>
<evidence type="ECO:0000256" key="1">
    <source>
        <dbReference type="SAM" id="SignalP"/>
    </source>
</evidence>
<evidence type="ECO:0000313" key="2">
    <source>
        <dbReference type="EMBL" id="JAP77638.1"/>
    </source>
</evidence>
<evidence type="ECO:0008006" key="3">
    <source>
        <dbReference type="Google" id="ProtNLM"/>
    </source>
</evidence>
<reference evidence="2" key="1">
    <citation type="journal article" date="2016" name="Ticks Tick Borne Dis.">
        <title>De novo assembly and annotation of the salivary gland transcriptome of Rhipicephalus appendiculatus male and female ticks during blood feeding.</title>
        <authorList>
            <person name="de Castro M.H."/>
            <person name="de Klerk D."/>
            <person name="Pienaar R."/>
            <person name="Latif A.A."/>
            <person name="Rees D.J."/>
            <person name="Mans B.J."/>
        </authorList>
    </citation>
    <scope>NUCLEOTIDE SEQUENCE</scope>
    <source>
        <tissue evidence="2">Salivary glands</tissue>
    </source>
</reference>
<keyword evidence="1" id="KW-0732">Signal</keyword>
<name>A0A131YGG6_RHIAP</name>
<feature type="chain" id="PRO_5007285043" description="Secreted protein" evidence="1">
    <location>
        <begin position="28"/>
        <end position="93"/>
    </location>
</feature>
<sequence>MSNISCFSIPLVFASFVFLLSLTEKGGHPIALAFPIPGAHTSAIVAQNRNSYRLQHRGQRFPPQGIYTKKVVPSPRRHPLVRKGAMRAHNTHL</sequence>
<feature type="signal peptide" evidence="1">
    <location>
        <begin position="1"/>
        <end position="27"/>
    </location>
</feature>
<organism evidence="2">
    <name type="scientific">Rhipicephalus appendiculatus</name>
    <name type="common">Brown ear tick</name>
    <dbReference type="NCBI Taxonomy" id="34631"/>
    <lineage>
        <taxon>Eukaryota</taxon>
        <taxon>Metazoa</taxon>
        <taxon>Ecdysozoa</taxon>
        <taxon>Arthropoda</taxon>
        <taxon>Chelicerata</taxon>
        <taxon>Arachnida</taxon>
        <taxon>Acari</taxon>
        <taxon>Parasitiformes</taxon>
        <taxon>Ixodida</taxon>
        <taxon>Ixodoidea</taxon>
        <taxon>Ixodidae</taxon>
        <taxon>Rhipicephalinae</taxon>
        <taxon>Rhipicephalus</taxon>
        <taxon>Rhipicephalus</taxon>
    </lineage>
</organism>
<dbReference type="AlphaFoldDB" id="A0A131YGG6"/>
<dbReference type="EMBL" id="GEDV01010919">
    <property type="protein sequence ID" value="JAP77638.1"/>
    <property type="molecule type" value="Transcribed_RNA"/>
</dbReference>